<organism evidence="2">
    <name type="scientific">viral metagenome</name>
    <dbReference type="NCBI Taxonomy" id="1070528"/>
    <lineage>
        <taxon>unclassified sequences</taxon>
        <taxon>metagenomes</taxon>
        <taxon>organismal metagenomes</taxon>
    </lineage>
</organism>
<evidence type="ECO:0000313" key="1">
    <source>
        <dbReference type="EMBL" id="QJA61735.1"/>
    </source>
</evidence>
<sequence length="111" mass="11783">MGTISFSPGNPDKYYTTITTESYNVTNATQTVLAANPDRKYAAFMNDSDTSIYLETDGNNAVADAGFLLDPKDAGNNRLEVSRLLGNCFLGAVEAIHGSTGNKVLLVVEGS</sequence>
<dbReference type="EMBL" id="MT141451">
    <property type="protein sequence ID" value="QJA61735.1"/>
    <property type="molecule type" value="Genomic_DNA"/>
</dbReference>
<protein>
    <submittedName>
        <fullName evidence="2">Uncharacterized protein</fullName>
    </submittedName>
</protein>
<reference evidence="2" key="1">
    <citation type="submission" date="2020-03" db="EMBL/GenBank/DDBJ databases">
        <title>The deep terrestrial virosphere.</title>
        <authorList>
            <person name="Holmfeldt K."/>
            <person name="Nilsson E."/>
            <person name="Simone D."/>
            <person name="Lopez-Fernandez M."/>
            <person name="Wu X."/>
            <person name="de Brujin I."/>
            <person name="Lundin D."/>
            <person name="Andersson A."/>
            <person name="Bertilsson S."/>
            <person name="Dopson M."/>
        </authorList>
    </citation>
    <scope>NUCLEOTIDE SEQUENCE</scope>
    <source>
        <strain evidence="2">MM415A00246</strain>
        <strain evidence="1">MM415B00896</strain>
    </source>
</reference>
<dbReference type="EMBL" id="MT142520">
    <property type="protein sequence ID" value="QJA83936.1"/>
    <property type="molecule type" value="Genomic_DNA"/>
</dbReference>
<dbReference type="AlphaFoldDB" id="A0A6M3KPE8"/>
<evidence type="ECO:0000313" key="2">
    <source>
        <dbReference type="EMBL" id="QJA83936.1"/>
    </source>
</evidence>
<accession>A0A6M3KPE8</accession>
<gene>
    <name evidence="2" type="ORF">MM415A00246_0058</name>
    <name evidence="1" type="ORF">MM415B00896_0012</name>
</gene>
<name>A0A6M3KPE8_9ZZZZ</name>
<proteinExistence type="predicted"/>